<evidence type="ECO:0000256" key="1">
    <source>
        <dbReference type="SAM" id="MobiDB-lite"/>
    </source>
</evidence>
<dbReference type="EMBL" id="SPHZ02000003">
    <property type="protein sequence ID" value="KAF0926085.1"/>
    <property type="molecule type" value="Genomic_DNA"/>
</dbReference>
<sequence>MLRPSAMETKRSFGRRHQRARQRRERTLVRAAALVVGKHTEAVLTGGSAGTGGELSAIGGAFSVAVLHGVGGFLTQNLFFV</sequence>
<feature type="compositionally biased region" description="Basic residues" evidence="1">
    <location>
        <begin position="12"/>
        <end position="22"/>
    </location>
</feature>
<accession>A0A6G1ENA9</accession>
<dbReference type="Proteomes" id="UP000479710">
    <property type="component" value="Unassembled WGS sequence"/>
</dbReference>
<proteinExistence type="predicted"/>
<feature type="region of interest" description="Disordered" evidence="1">
    <location>
        <begin position="1"/>
        <end position="22"/>
    </location>
</feature>
<dbReference type="AlphaFoldDB" id="A0A6G1ENA9"/>
<evidence type="ECO:0000313" key="2">
    <source>
        <dbReference type="EMBL" id="KAF0926085.1"/>
    </source>
</evidence>
<protein>
    <submittedName>
        <fullName evidence="2">Uncharacterized protein</fullName>
    </submittedName>
</protein>
<organism evidence="2 3">
    <name type="scientific">Oryza meyeriana var. granulata</name>
    <dbReference type="NCBI Taxonomy" id="110450"/>
    <lineage>
        <taxon>Eukaryota</taxon>
        <taxon>Viridiplantae</taxon>
        <taxon>Streptophyta</taxon>
        <taxon>Embryophyta</taxon>
        <taxon>Tracheophyta</taxon>
        <taxon>Spermatophyta</taxon>
        <taxon>Magnoliopsida</taxon>
        <taxon>Liliopsida</taxon>
        <taxon>Poales</taxon>
        <taxon>Poaceae</taxon>
        <taxon>BOP clade</taxon>
        <taxon>Oryzoideae</taxon>
        <taxon>Oryzeae</taxon>
        <taxon>Oryzinae</taxon>
        <taxon>Oryza</taxon>
        <taxon>Oryza meyeriana</taxon>
    </lineage>
</organism>
<reference evidence="2 3" key="1">
    <citation type="submission" date="2019-11" db="EMBL/GenBank/DDBJ databases">
        <title>Whole genome sequence of Oryza granulata.</title>
        <authorList>
            <person name="Li W."/>
        </authorList>
    </citation>
    <scope>NUCLEOTIDE SEQUENCE [LARGE SCALE GENOMIC DNA]</scope>
    <source>
        <strain evidence="3">cv. Menghai</strain>
        <tissue evidence="2">Leaf</tissue>
    </source>
</reference>
<name>A0A6G1ENA9_9ORYZ</name>
<comment type="caution">
    <text evidence="2">The sequence shown here is derived from an EMBL/GenBank/DDBJ whole genome shotgun (WGS) entry which is preliminary data.</text>
</comment>
<keyword evidence="3" id="KW-1185">Reference proteome</keyword>
<gene>
    <name evidence="2" type="ORF">E2562_021799</name>
</gene>
<evidence type="ECO:0000313" key="3">
    <source>
        <dbReference type="Proteomes" id="UP000479710"/>
    </source>
</evidence>